<name>A0ABY4EE54_VITST</name>
<evidence type="ECO:0000313" key="1">
    <source>
        <dbReference type="EMBL" id="UOO93561.1"/>
    </source>
</evidence>
<evidence type="ECO:0000313" key="2">
    <source>
        <dbReference type="Proteomes" id="UP000832034"/>
    </source>
</evidence>
<accession>A0ABY4EE54</accession>
<organism evidence="1 2">
    <name type="scientific">Vitreoscilla stercoraria</name>
    <dbReference type="NCBI Taxonomy" id="61"/>
    <lineage>
        <taxon>Bacteria</taxon>
        <taxon>Pseudomonadati</taxon>
        <taxon>Pseudomonadota</taxon>
        <taxon>Betaproteobacteria</taxon>
        <taxon>Neisseriales</taxon>
        <taxon>Neisseriaceae</taxon>
        <taxon>Vitreoscilla</taxon>
    </lineage>
</organism>
<dbReference type="RefSeq" id="WP_019957767.1">
    <property type="nucleotide sequence ID" value="NZ_CP091512.1"/>
</dbReference>
<sequence length="69" mass="7526">MAGLTDWDKQKPSKPYGFPTTVHHKKGAPVAWYADVKMPLLGGLSACLCFQPVKAGRWIDTNAAIMPIV</sequence>
<keyword evidence="2" id="KW-1185">Reference proteome</keyword>
<protein>
    <submittedName>
        <fullName evidence="1">Uncharacterized protein</fullName>
    </submittedName>
</protein>
<gene>
    <name evidence="1" type="ORF">LVJ81_05930</name>
</gene>
<dbReference type="Proteomes" id="UP000832034">
    <property type="component" value="Chromosome"/>
</dbReference>
<proteinExistence type="predicted"/>
<dbReference type="EMBL" id="CP091512">
    <property type="protein sequence ID" value="UOO93561.1"/>
    <property type="molecule type" value="Genomic_DNA"/>
</dbReference>
<reference evidence="1" key="1">
    <citation type="submission" date="2021-12" db="EMBL/GenBank/DDBJ databases">
        <authorList>
            <person name="Veyrier F.J."/>
        </authorList>
    </citation>
    <scope>NUCLEOTIDE SEQUENCE</scope>
    <source>
        <strain evidence="1">SAG 1488-6</strain>
    </source>
</reference>
<reference evidence="1" key="2">
    <citation type="journal article" date="2022" name="Res Sq">
        <title>Evolution of multicellular longitudinally dividing oral cavity symbionts (Neisseriaceae).</title>
        <authorList>
            <person name="Nyongesa S."/>
            <person name="Weber P."/>
            <person name="Bernet E."/>
            <person name="Pullido F."/>
            <person name="Nieckarz M."/>
            <person name="Delaby M."/>
            <person name="Nieves C."/>
            <person name="Viehboeck T."/>
            <person name="Krause N."/>
            <person name="Rivera-Millot A."/>
            <person name="Nakamura A."/>
            <person name="Vischer N."/>
            <person name="VanNieuwenhze M."/>
            <person name="Brun Y."/>
            <person name="Cava F."/>
            <person name="Bulgheresi S."/>
            <person name="Veyrier F."/>
        </authorList>
    </citation>
    <scope>NUCLEOTIDE SEQUENCE</scope>
    <source>
        <strain evidence="1">SAG 1488-6</strain>
    </source>
</reference>